<evidence type="ECO:0000256" key="1">
    <source>
        <dbReference type="ARBA" id="ARBA00022723"/>
    </source>
</evidence>
<dbReference type="EMBL" id="PTPZ01000011">
    <property type="protein sequence ID" value="PPZ90525.1"/>
    <property type="molecule type" value="Genomic_DNA"/>
</dbReference>
<evidence type="ECO:0000313" key="6">
    <source>
        <dbReference type="EMBL" id="PPZ90525.1"/>
    </source>
</evidence>
<accession>A0A2S7I204</accession>
<dbReference type="Gene3D" id="3.60.21.10">
    <property type="match status" value="1"/>
</dbReference>
<dbReference type="RefSeq" id="WP_104794548.1">
    <property type="nucleotide sequence ID" value="NZ_PTPZ01000011.1"/>
</dbReference>
<evidence type="ECO:0000313" key="7">
    <source>
        <dbReference type="Proteomes" id="UP000238565"/>
    </source>
</evidence>
<dbReference type="InterPro" id="IPR029052">
    <property type="entry name" value="Metallo-depent_PP-like"/>
</dbReference>
<protein>
    <recommendedName>
        <fullName evidence="5">Calcineurin-like phosphoesterase domain-containing protein</fullName>
    </recommendedName>
</protein>
<reference evidence="6 7" key="1">
    <citation type="submission" date="2018-02" db="EMBL/GenBank/DDBJ databases">
        <title>Draft genome sequence of bacterial isolates from marine environment.</title>
        <authorList>
            <person name="Singh S.K."/>
            <person name="Hill R."/>
            <person name="Major S."/>
            <person name="Cai H."/>
            <person name="Li Y."/>
        </authorList>
    </citation>
    <scope>NUCLEOTIDE SEQUENCE [LARGE SCALE GENOMIC DNA]</scope>
    <source>
        <strain evidence="6 7">IMET F</strain>
    </source>
</reference>
<dbReference type="AlphaFoldDB" id="A0A2S7I204"/>
<comment type="caution">
    <text evidence="6">The sequence shown here is derived from an EMBL/GenBank/DDBJ whole genome shotgun (WGS) entry which is preliminary data.</text>
</comment>
<name>A0A2S7I204_9FLAO</name>
<organism evidence="6 7">
    <name type="scientific">Cloacibacterium normanense</name>
    <dbReference type="NCBI Taxonomy" id="237258"/>
    <lineage>
        <taxon>Bacteria</taxon>
        <taxon>Pseudomonadati</taxon>
        <taxon>Bacteroidota</taxon>
        <taxon>Flavobacteriia</taxon>
        <taxon>Flavobacteriales</taxon>
        <taxon>Weeksellaceae</taxon>
    </lineage>
</organism>
<dbReference type="Pfam" id="PF00149">
    <property type="entry name" value="Metallophos"/>
    <property type="match status" value="1"/>
</dbReference>
<dbReference type="GO" id="GO:0016787">
    <property type="term" value="F:hydrolase activity"/>
    <property type="evidence" value="ECO:0007669"/>
    <property type="project" value="UniProtKB-KW"/>
</dbReference>
<evidence type="ECO:0000256" key="4">
    <source>
        <dbReference type="ARBA" id="ARBA00025742"/>
    </source>
</evidence>
<dbReference type="PANTHER" id="PTHR42988:SF2">
    <property type="entry name" value="CYCLIC NUCLEOTIDE PHOSPHODIESTERASE CBUA0032-RELATED"/>
    <property type="match status" value="1"/>
</dbReference>
<feature type="domain" description="Calcineurin-like phosphoesterase" evidence="5">
    <location>
        <begin position="10"/>
        <end position="287"/>
    </location>
</feature>
<keyword evidence="3" id="KW-0408">Iron</keyword>
<evidence type="ECO:0000256" key="3">
    <source>
        <dbReference type="ARBA" id="ARBA00023004"/>
    </source>
</evidence>
<evidence type="ECO:0000256" key="2">
    <source>
        <dbReference type="ARBA" id="ARBA00022801"/>
    </source>
</evidence>
<proteinExistence type="inferred from homology"/>
<comment type="similarity">
    <text evidence="4">Belongs to the cyclic nucleotide phosphodiesterase class-III family.</text>
</comment>
<dbReference type="SUPFAM" id="SSF56300">
    <property type="entry name" value="Metallo-dependent phosphatases"/>
    <property type="match status" value="1"/>
</dbReference>
<gene>
    <name evidence="6" type="ORF">C3729_12980</name>
</gene>
<dbReference type="PANTHER" id="PTHR42988">
    <property type="entry name" value="PHOSPHOHYDROLASE"/>
    <property type="match status" value="1"/>
</dbReference>
<dbReference type="InterPro" id="IPR004843">
    <property type="entry name" value="Calcineurin-like_PHP"/>
</dbReference>
<keyword evidence="2" id="KW-0378">Hydrolase</keyword>
<dbReference type="Proteomes" id="UP000238565">
    <property type="component" value="Unassembled WGS sequence"/>
</dbReference>
<keyword evidence="1" id="KW-0479">Metal-binding</keyword>
<sequence length="530" mass="64057">MMHTIDIKYKILWLSDIHYTIYDKDNDEISIKKFLQSFFDTCEIIKKDQQIDFVIITGDLAQSGSLKEYNKLKIDLLDPLFNIFKNAELLIIPGNHDVSRDKIKYFEKYFNENQHKQSNLDFIKNNPDIEKVFENYSNSFKDYKHIPTGSSEQYKEKLYHGFYHSRSKNTIFSLLNSSWLSFGEESLKYYFENDKHKEKDTQQIVKDISNRANEYGNQVIGLNIFSEIDLLKKHITNYNDHLVLTAIHHPINWLTWSERIDYLGDNEGFFYLKNNTDILLCGHEHVPKDYYAEYYNDNKSLMIFSGCFIELKYEEVEEDEKRKKYLSYPDFNNSSFNILTINSTKRNILQQKYHYDINEKTWINNKEYNKEYKLNKSYNSNLQKEIYDNYIKEINKILDFSSVLTKLYDKEIKKSEEFYFTEDEIQIIIRREEDWNIEKLRSFLNQKIGNYKKIRFVCFDILFDKEKKYQNSKDKLIVLNEIKKGIEFDFNNLRYNFFSKLNQEEVKKYISTIFICDIIPYWKNNIYITI</sequence>
<dbReference type="GO" id="GO:0046872">
    <property type="term" value="F:metal ion binding"/>
    <property type="evidence" value="ECO:0007669"/>
    <property type="project" value="UniProtKB-KW"/>
</dbReference>
<dbReference type="InterPro" id="IPR050884">
    <property type="entry name" value="CNP_phosphodiesterase-III"/>
</dbReference>
<evidence type="ECO:0000259" key="5">
    <source>
        <dbReference type="Pfam" id="PF00149"/>
    </source>
</evidence>